<sequence length="387" mass="43816">MSSSTSAVPLILAKATPDERVKIWTEQQPCWGAQYTVETFIQREVQLLQCLLAKDDGVTAWILTDPSAPPDHRPILSSLEIFRKRALVRDDKHGTLRDATAYGVASVFTFEQHRRKNYASKMLSLVGEKLTEEGADFSILYSDIGKTFYARHHWVPFPSFHLAFPSADNFVNDAPCHHSPGLVKMADLVDIADSCESILRDKMGASRCKDETQDAVQVALLPDLATFVWHLVRQTFLCEQVLGEAPDVHGAWYEPPRSDQQNLQQQSHQRVLMLWSCTLSGGRTKPENNVMTVLHLAIEDDAISDQELSKALEFILGIMHTEARKWLCNRIEIWSPSERIQRLVSNMADIKASLVVREESNVASLRWFGDGPVSRVQWVNNEKFAWC</sequence>
<keyword evidence="2" id="KW-0808">Transferase</keyword>
<proteinExistence type="predicted"/>
<dbReference type="InterPro" id="IPR016181">
    <property type="entry name" value="Acyl_CoA_acyltransferase"/>
</dbReference>
<keyword evidence="2" id="KW-0012">Acyltransferase</keyword>
<name>A0A166U8K6_9HYPO</name>
<keyword evidence="3" id="KW-1185">Reference proteome</keyword>
<dbReference type="GO" id="GO:0016746">
    <property type="term" value="F:acyltransferase activity"/>
    <property type="evidence" value="ECO:0007669"/>
    <property type="project" value="UniProtKB-KW"/>
</dbReference>
<dbReference type="OrthoDB" id="2020070at2759"/>
<protein>
    <submittedName>
        <fullName evidence="2">Acyl-CoA N-acyltransferase</fullName>
    </submittedName>
</protein>
<dbReference type="PANTHER" id="PTHR34815:SF4">
    <property type="entry name" value="N-ACETYLTRANSFERASE DOMAIN-CONTAINING PROTEIN"/>
    <property type="match status" value="1"/>
</dbReference>
<dbReference type="Gene3D" id="3.40.630.30">
    <property type="match status" value="1"/>
</dbReference>
<dbReference type="Proteomes" id="UP000078544">
    <property type="component" value="Unassembled WGS sequence"/>
</dbReference>
<accession>A0A166U8K6</accession>
<evidence type="ECO:0000313" key="3">
    <source>
        <dbReference type="Proteomes" id="UP000078544"/>
    </source>
</evidence>
<feature type="domain" description="LYC1 C-terminal" evidence="1">
    <location>
        <begin position="178"/>
        <end position="387"/>
    </location>
</feature>
<dbReference type="InterPro" id="IPR055100">
    <property type="entry name" value="GNAT_LYC1-like"/>
</dbReference>
<dbReference type="PANTHER" id="PTHR34815">
    <property type="entry name" value="LYSINE ACETYLTRANSFERASE"/>
    <property type="match status" value="1"/>
</dbReference>
<dbReference type="EMBL" id="AZGY01000002">
    <property type="protein sequence ID" value="OAA32198.1"/>
    <property type="molecule type" value="Genomic_DNA"/>
</dbReference>
<dbReference type="Pfam" id="PF22998">
    <property type="entry name" value="GNAT_LYC1-like"/>
    <property type="match status" value="1"/>
</dbReference>
<dbReference type="STRING" id="1081109.A0A166U8K6"/>
<dbReference type="AlphaFoldDB" id="A0A166U8K6"/>
<evidence type="ECO:0000259" key="1">
    <source>
        <dbReference type="Pfam" id="PF22998"/>
    </source>
</evidence>
<dbReference type="SUPFAM" id="SSF55729">
    <property type="entry name" value="Acyl-CoA N-acyltransferases (Nat)"/>
    <property type="match status" value="1"/>
</dbReference>
<evidence type="ECO:0000313" key="2">
    <source>
        <dbReference type="EMBL" id="OAA32198.1"/>
    </source>
</evidence>
<gene>
    <name evidence="2" type="ORF">AAL_01530</name>
</gene>
<dbReference type="InterPro" id="IPR053013">
    <property type="entry name" value="LAT"/>
</dbReference>
<organism evidence="2 3">
    <name type="scientific">Moelleriella libera RCEF 2490</name>
    <dbReference type="NCBI Taxonomy" id="1081109"/>
    <lineage>
        <taxon>Eukaryota</taxon>
        <taxon>Fungi</taxon>
        <taxon>Dikarya</taxon>
        <taxon>Ascomycota</taxon>
        <taxon>Pezizomycotina</taxon>
        <taxon>Sordariomycetes</taxon>
        <taxon>Hypocreomycetidae</taxon>
        <taxon>Hypocreales</taxon>
        <taxon>Clavicipitaceae</taxon>
        <taxon>Moelleriella</taxon>
    </lineage>
</organism>
<reference evidence="2 3" key="1">
    <citation type="journal article" date="2016" name="Genome Biol. Evol.">
        <title>Divergent and convergent evolution of fungal pathogenicity.</title>
        <authorList>
            <person name="Shang Y."/>
            <person name="Xiao G."/>
            <person name="Zheng P."/>
            <person name="Cen K."/>
            <person name="Zhan S."/>
            <person name="Wang C."/>
        </authorList>
    </citation>
    <scope>NUCLEOTIDE SEQUENCE [LARGE SCALE GENOMIC DNA]</scope>
    <source>
        <strain evidence="2 3">RCEF 2490</strain>
    </source>
</reference>
<comment type="caution">
    <text evidence="2">The sequence shown here is derived from an EMBL/GenBank/DDBJ whole genome shotgun (WGS) entry which is preliminary data.</text>
</comment>